<dbReference type="WBParaSite" id="OFLC_0000449701-mRNA-1">
    <property type="protein sequence ID" value="OFLC_0000449701-mRNA-1"/>
    <property type="gene ID" value="OFLC_0000449701"/>
</dbReference>
<evidence type="ECO:0000313" key="1">
    <source>
        <dbReference type="EMBL" id="OZC05015.1"/>
    </source>
</evidence>
<dbReference type="Proteomes" id="UP000242913">
    <property type="component" value="Unassembled WGS sequence"/>
</dbReference>
<name>A0A183HAI6_9BILA</name>
<protein>
    <submittedName>
        <fullName evidence="3">C2 domain-containing protein</fullName>
    </submittedName>
</protein>
<evidence type="ECO:0000313" key="2">
    <source>
        <dbReference type="Proteomes" id="UP000242913"/>
    </source>
</evidence>
<accession>A0A183HAI6</accession>
<gene>
    <name evidence="1" type="ORF">X798_08008</name>
</gene>
<organism evidence="3">
    <name type="scientific">Onchocerca flexuosa</name>
    <dbReference type="NCBI Taxonomy" id="387005"/>
    <lineage>
        <taxon>Eukaryota</taxon>
        <taxon>Metazoa</taxon>
        <taxon>Ecdysozoa</taxon>
        <taxon>Nematoda</taxon>
        <taxon>Chromadorea</taxon>
        <taxon>Rhabditida</taxon>
        <taxon>Spirurina</taxon>
        <taxon>Spiruromorpha</taxon>
        <taxon>Filarioidea</taxon>
        <taxon>Onchocercidae</taxon>
        <taxon>Onchocerca</taxon>
    </lineage>
</organism>
<dbReference type="AlphaFoldDB" id="A0A183HAI6"/>
<reference evidence="3" key="2">
    <citation type="submission" date="2016-06" db="UniProtKB">
        <authorList>
            <consortium name="WormBaseParasite"/>
        </authorList>
    </citation>
    <scope>IDENTIFICATION</scope>
</reference>
<keyword evidence="2" id="KW-1185">Reference proteome</keyword>
<evidence type="ECO:0000313" key="3">
    <source>
        <dbReference type="WBParaSite" id="OFLC_0000449701-mRNA-1"/>
    </source>
</evidence>
<proteinExistence type="predicted"/>
<sequence length="69" mass="7824">MTADSVAWHTMAGARESLFRLRIEMGRDLLSSLELVFSLQNKEQCKLLISGECRNDAWQGTIVNPLWGE</sequence>
<dbReference type="EMBL" id="KZ271547">
    <property type="protein sequence ID" value="OZC05015.1"/>
    <property type="molecule type" value="Genomic_DNA"/>
</dbReference>
<reference evidence="1 2" key="1">
    <citation type="submission" date="2015-12" db="EMBL/GenBank/DDBJ databases">
        <title>Draft genome of the nematode, Onchocerca flexuosa.</title>
        <authorList>
            <person name="Mitreva M."/>
        </authorList>
    </citation>
    <scope>NUCLEOTIDE SEQUENCE [LARGE SCALE GENOMIC DNA]</scope>
    <source>
        <strain evidence="1">Red Deer</strain>
    </source>
</reference>
<dbReference type="OrthoDB" id="10463952at2759"/>